<name>A0A0C2H0S5_9BILA</name>
<dbReference type="EMBL" id="KN727671">
    <property type="protein sequence ID" value="KIH65174.1"/>
    <property type="molecule type" value="Genomic_DNA"/>
</dbReference>
<accession>A0A0C2H0S5</accession>
<sequence>MKFKPRCYSVSLHTRLRSWTSLEYPTVKIGYSLYQGILQFDYGTYNISNRHCILAMKCLFVVLALRQIQVMSLQLVGEMGKFVYGTRGLAVFKDKGNH</sequence>
<evidence type="ECO:0000313" key="1">
    <source>
        <dbReference type="EMBL" id="KIH65174.1"/>
    </source>
</evidence>
<gene>
    <name evidence="1" type="ORF">ANCDUO_04504</name>
</gene>
<organism evidence="1 2">
    <name type="scientific">Ancylostoma duodenale</name>
    <dbReference type="NCBI Taxonomy" id="51022"/>
    <lineage>
        <taxon>Eukaryota</taxon>
        <taxon>Metazoa</taxon>
        <taxon>Ecdysozoa</taxon>
        <taxon>Nematoda</taxon>
        <taxon>Chromadorea</taxon>
        <taxon>Rhabditida</taxon>
        <taxon>Rhabditina</taxon>
        <taxon>Rhabditomorpha</taxon>
        <taxon>Strongyloidea</taxon>
        <taxon>Ancylostomatidae</taxon>
        <taxon>Ancylostomatinae</taxon>
        <taxon>Ancylostoma</taxon>
    </lineage>
</organism>
<reference evidence="1 2" key="1">
    <citation type="submission" date="2013-12" db="EMBL/GenBank/DDBJ databases">
        <title>Draft genome of the parsitic nematode Ancylostoma duodenale.</title>
        <authorList>
            <person name="Mitreva M."/>
        </authorList>
    </citation>
    <scope>NUCLEOTIDE SEQUENCE [LARGE SCALE GENOMIC DNA]</scope>
    <source>
        <strain evidence="1 2">Zhejiang</strain>
    </source>
</reference>
<dbReference type="Proteomes" id="UP000054047">
    <property type="component" value="Unassembled WGS sequence"/>
</dbReference>
<proteinExistence type="predicted"/>
<evidence type="ECO:0000313" key="2">
    <source>
        <dbReference type="Proteomes" id="UP000054047"/>
    </source>
</evidence>
<protein>
    <submittedName>
        <fullName evidence="1">Uncharacterized protein</fullName>
    </submittedName>
</protein>
<keyword evidence="2" id="KW-1185">Reference proteome</keyword>
<dbReference type="AlphaFoldDB" id="A0A0C2H0S5"/>